<feature type="non-terminal residue" evidence="3">
    <location>
        <position position="128"/>
    </location>
</feature>
<feature type="signal peptide" evidence="2">
    <location>
        <begin position="1"/>
        <end position="23"/>
    </location>
</feature>
<feature type="region of interest" description="Disordered" evidence="1">
    <location>
        <begin position="23"/>
        <end position="128"/>
    </location>
</feature>
<feature type="compositionally biased region" description="Low complexity" evidence="1">
    <location>
        <begin position="62"/>
        <end position="76"/>
    </location>
</feature>
<accession>A0A4V2WJD7</accession>
<organism evidence="3 4">
    <name type="scientific">Roseicella aquatilis</name>
    <dbReference type="NCBI Taxonomy" id="2527868"/>
    <lineage>
        <taxon>Bacteria</taxon>
        <taxon>Pseudomonadati</taxon>
        <taxon>Pseudomonadota</taxon>
        <taxon>Alphaproteobacteria</taxon>
        <taxon>Acetobacterales</taxon>
        <taxon>Roseomonadaceae</taxon>
        <taxon>Roseicella</taxon>
    </lineage>
</organism>
<evidence type="ECO:0000313" key="4">
    <source>
        <dbReference type="Proteomes" id="UP000295023"/>
    </source>
</evidence>
<keyword evidence="2" id="KW-0732">Signal</keyword>
<feature type="compositionally biased region" description="Basic and acidic residues" evidence="1">
    <location>
        <begin position="51"/>
        <end position="61"/>
    </location>
</feature>
<evidence type="ECO:0008006" key="5">
    <source>
        <dbReference type="Google" id="ProtNLM"/>
    </source>
</evidence>
<sequence length="128" mass="12935">MRPAHRLAAGLLVLLLLPGPVVAQGVAPPRPAVPVAGPTAPVAGGPAARSVPDRTSRRSSERQAAAAPGGKAGPAATVGSLPPRQARASTPPKPPRARDAAAGAAARRRDRADRPQGLQARRREAALQ</sequence>
<protein>
    <recommendedName>
        <fullName evidence="5">Translation initiation factor IF-2</fullName>
    </recommendedName>
</protein>
<proteinExistence type="predicted"/>
<name>A0A4V2WJD7_9PROT</name>
<evidence type="ECO:0000256" key="2">
    <source>
        <dbReference type="SAM" id="SignalP"/>
    </source>
</evidence>
<keyword evidence="4" id="KW-1185">Reference proteome</keyword>
<dbReference type="AlphaFoldDB" id="A0A4V2WJD7"/>
<evidence type="ECO:0000313" key="3">
    <source>
        <dbReference type="EMBL" id="TCZ51557.1"/>
    </source>
</evidence>
<reference evidence="3 4" key="1">
    <citation type="submission" date="2019-03" db="EMBL/GenBank/DDBJ databases">
        <title>Paracraurococcus aquatilis NE82 genome sequence.</title>
        <authorList>
            <person name="Zhao Y."/>
            <person name="Du Z."/>
        </authorList>
    </citation>
    <scope>NUCLEOTIDE SEQUENCE [LARGE SCALE GENOMIC DNA]</scope>
    <source>
        <strain evidence="3 4">NE82</strain>
    </source>
</reference>
<gene>
    <name evidence="3" type="ORF">EXY23_26775</name>
</gene>
<feature type="chain" id="PRO_5020852883" description="Translation initiation factor IF-2" evidence="2">
    <location>
        <begin position="24"/>
        <end position="128"/>
    </location>
</feature>
<dbReference type="EMBL" id="SKBM01000055">
    <property type="protein sequence ID" value="TCZ51557.1"/>
    <property type="molecule type" value="Genomic_DNA"/>
</dbReference>
<comment type="caution">
    <text evidence="3">The sequence shown here is derived from an EMBL/GenBank/DDBJ whole genome shotgun (WGS) entry which is preliminary data.</text>
</comment>
<feature type="compositionally biased region" description="Low complexity" evidence="1">
    <location>
        <begin position="23"/>
        <end position="48"/>
    </location>
</feature>
<evidence type="ECO:0000256" key="1">
    <source>
        <dbReference type="SAM" id="MobiDB-lite"/>
    </source>
</evidence>
<dbReference type="Proteomes" id="UP000295023">
    <property type="component" value="Unassembled WGS sequence"/>
</dbReference>